<keyword evidence="4" id="KW-1185">Reference proteome</keyword>
<dbReference type="OrthoDB" id="2569251at2759"/>
<protein>
    <recommendedName>
        <fullName evidence="2">HNH nuclease domain-containing protein</fullName>
    </recommendedName>
</protein>
<dbReference type="Pfam" id="PF13391">
    <property type="entry name" value="HNH_2"/>
    <property type="match status" value="1"/>
</dbReference>
<dbReference type="Proteomes" id="UP000245768">
    <property type="component" value="Unassembled WGS sequence"/>
</dbReference>
<organism evidence="3 4">
    <name type="scientific">Acaromyces ingoldii</name>
    <dbReference type="NCBI Taxonomy" id="215250"/>
    <lineage>
        <taxon>Eukaryota</taxon>
        <taxon>Fungi</taxon>
        <taxon>Dikarya</taxon>
        <taxon>Basidiomycota</taxon>
        <taxon>Ustilaginomycotina</taxon>
        <taxon>Exobasidiomycetes</taxon>
        <taxon>Exobasidiales</taxon>
        <taxon>Cryptobasidiaceae</taxon>
        <taxon>Acaromyces</taxon>
    </lineage>
</organism>
<dbReference type="AlphaFoldDB" id="A0A316Y9S2"/>
<sequence length="268" mass="30832">MNLPTTYSLTSRLWPHDGFLQIVDQENNRLVGLSIEFMRKGHVLTWDDRHVPLYTLRDLYSVDDSSLGCSPTVGPRLQYAHRAPRPESEHSTMSASSLTGSNTNQAAFRRALLARDGACLLSDRVRSSVACHILPQSRPEVSAAPTKPRISRDLHEVLYCSIKYYSELLGHQPGSYHEVEYGILLQNDLHHSFDQGNWALFPDSRDQFSLIVHVFADVRAKEYHGKVLRRDRFRIDDEIELPRRDFLAFHYRQCAVMHVRGYSHFPSE</sequence>
<dbReference type="RefSeq" id="XP_025373664.1">
    <property type="nucleotide sequence ID" value="XM_025525579.1"/>
</dbReference>
<dbReference type="InParanoid" id="A0A316Y9S2"/>
<reference evidence="3 4" key="1">
    <citation type="journal article" date="2018" name="Mol. Biol. Evol.">
        <title>Broad Genomic Sampling Reveals a Smut Pathogenic Ancestry of the Fungal Clade Ustilaginomycotina.</title>
        <authorList>
            <person name="Kijpornyongpan T."/>
            <person name="Mondo S.J."/>
            <person name="Barry K."/>
            <person name="Sandor L."/>
            <person name="Lee J."/>
            <person name="Lipzen A."/>
            <person name="Pangilinan J."/>
            <person name="LaButti K."/>
            <person name="Hainaut M."/>
            <person name="Henrissat B."/>
            <person name="Grigoriev I.V."/>
            <person name="Spatafora J.W."/>
            <person name="Aime M.C."/>
        </authorList>
    </citation>
    <scope>NUCLEOTIDE SEQUENCE [LARGE SCALE GENOMIC DNA]</scope>
    <source>
        <strain evidence="3 4">MCA 4198</strain>
    </source>
</reference>
<proteinExistence type="predicted"/>
<feature type="domain" description="HNH nuclease" evidence="2">
    <location>
        <begin position="127"/>
        <end position="200"/>
    </location>
</feature>
<accession>A0A316Y9S2</accession>
<feature type="region of interest" description="Disordered" evidence="1">
    <location>
        <begin position="81"/>
        <end position="100"/>
    </location>
</feature>
<dbReference type="EMBL" id="KZ819647">
    <property type="protein sequence ID" value="PWN86466.1"/>
    <property type="molecule type" value="Genomic_DNA"/>
</dbReference>
<gene>
    <name evidence="3" type="ORF">FA10DRAFT_57106</name>
</gene>
<evidence type="ECO:0000313" key="4">
    <source>
        <dbReference type="Proteomes" id="UP000245768"/>
    </source>
</evidence>
<dbReference type="InterPro" id="IPR003615">
    <property type="entry name" value="HNH_nuc"/>
</dbReference>
<feature type="compositionally biased region" description="Polar residues" evidence="1">
    <location>
        <begin position="91"/>
        <end position="100"/>
    </location>
</feature>
<evidence type="ECO:0000259" key="2">
    <source>
        <dbReference type="Pfam" id="PF13391"/>
    </source>
</evidence>
<dbReference type="GeneID" id="37047495"/>
<evidence type="ECO:0000313" key="3">
    <source>
        <dbReference type="EMBL" id="PWN86466.1"/>
    </source>
</evidence>
<name>A0A316Y9S2_9BASI</name>
<evidence type="ECO:0000256" key="1">
    <source>
        <dbReference type="SAM" id="MobiDB-lite"/>
    </source>
</evidence>